<organism evidence="1 2">
    <name type="scientific">Trichonephila clavata</name>
    <name type="common">Joro spider</name>
    <name type="synonym">Nephila clavata</name>
    <dbReference type="NCBI Taxonomy" id="2740835"/>
    <lineage>
        <taxon>Eukaryota</taxon>
        <taxon>Metazoa</taxon>
        <taxon>Ecdysozoa</taxon>
        <taxon>Arthropoda</taxon>
        <taxon>Chelicerata</taxon>
        <taxon>Arachnida</taxon>
        <taxon>Araneae</taxon>
        <taxon>Araneomorphae</taxon>
        <taxon>Entelegynae</taxon>
        <taxon>Araneoidea</taxon>
        <taxon>Nephilidae</taxon>
        <taxon>Trichonephila</taxon>
    </lineage>
</organism>
<keyword evidence="2" id="KW-1185">Reference proteome</keyword>
<gene>
    <name evidence="1" type="primary">NCL1_33995</name>
    <name evidence="1" type="ORF">TNCT_511801</name>
</gene>
<evidence type="ECO:0000313" key="1">
    <source>
        <dbReference type="EMBL" id="GFQ73786.1"/>
    </source>
</evidence>
<comment type="caution">
    <text evidence="1">The sequence shown here is derived from an EMBL/GenBank/DDBJ whole genome shotgun (WGS) entry which is preliminary data.</text>
</comment>
<dbReference type="Proteomes" id="UP000887116">
    <property type="component" value="Unassembled WGS sequence"/>
</dbReference>
<dbReference type="EMBL" id="BMAO01011453">
    <property type="protein sequence ID" value="GFQ73786.1"/>
    <property type="molecule type" value="Genomic_DNA"/>
</dbReference>
<accession>A0A8X6KI19</accession>
<evidence type="ECO:0000313" key="2">
    <source>
        <dbReference type="Proteomes" id="UP000887116"/>
    </source>
</evidence>
<dbReference type="AlphaFoldDB" id="A0A8X6KI19"/>
<proteinExistence type="predicted"/>
<reference evidence="1" key="1">
    <citation type="submission" date="2020-07" db="EMBL/GenBank/DDBJ databases">
        <title>Multicomponent nature underlies the extraordinary mechanical properties of spider dragline silk.</title>
        <authorList>
            <person name="Kono N."/>
            <person name="Nakamura H."/>
            <person name="Mori M."/>
            <person name="Yoshida Y."/>
            <person name="Ohtoshi R."/>
            <person name="Malay A.D."/>
            <person name="Moran D.A.P."/>
            <person name="Tomita M."/>
            <person name="Numata K."/>
            <person name="Arakawa K."/>
        </authorList>
    </citation>
    <scope>NUCLEOTIDE SEQUENCE</scope>
</reference>
<dbReference type="OrthoDB" id="6432094at2759"/>
<name>A0A8X6KI19_TRICU</name>
<sequence>MLIYTQILRPTLIYACPIRGHAAYSNINIIERAQNLIIRTITKADWYIRNDDIRFALNLKTLREEIKKIAIKFFTNIDTHENRAIQRIENYPQNPLINRPRNILC</sequence>
<protein>
    <submittedName>
        <fullName evidence="1">Uncharacterized protein</fullName>
    </submittedName>
</protein>